<dbReference type="EMBL" id="BDUD01000001">
    <property type="protein sequence ID" value="GBG19259.1"/>
    <property type="molecule type" value="Genomic_DNA"/>
</dbReference>
<protein>
    <submittedName>
        <fullName evidence="1">Uncharacterized protein</fullName>
    </submittedName>
</protein>
<name>A0A2R5FML0_NOSCO</name>
<accession>A0A2R5FML0</accession>
<sequence length="69" mass="7742">MVFNLAPPLTKVKGGARFCTLLNPLSQAPVYTQVIRLLKIQVSITPSKYCNKELLTTTHRQSLTNQLSR</sequence>
<proteinExistence type="predicted"/>
<comment type="caution">
    <text evidence="1">The sequence shown here is derived from an EMBL/GenBank/DDBJ whole genome shotgun (WGS) entry which is preliminary data.</text>
</comment>
<organism evidence="1 2">
    <name type="scientific">Nostoc commune NIES-4072</name>
    <dbReference type="NCBI Taxonomy" id="2005467"/>
    <lineage>
        <taxon>Bacteria</taxon>
        <taxon>Bacillati</taxon>
        <taxon>Cyanobacteriota</taxon>
        <taxon>Cyanophyceae</taxon>
        <taxon>Nostocales</taxon>
        <taxon>Nostocaceae</taxon>
        <taxon>Nostoc</taxon>
    </lineage>
</organism>
<gene>
    <name evidence="1" type="ORF">NIES4072_29260</name>
</gene>
<evidence type="ECO:0000313" key="1">
    <source>
        <dbReference type="EMBL" id="GBG19259.1"/>
    </source>
</evidence>
<dbReference type="Proteomes" id="UP000245124">
    <property type="component" value="Unassembled WGS sequence"/>
</dbReference>
<reference evidence="1 2" key="1">
    <citation type="submission" date="2017-06" db="EMBL/GenBank/DDBJ databases">
        <title>Genome sequencing of cyanobaciteial culture collection at National Institute for Environmental Studies (NIES).</title>
        <authorList>
            <person name="Hirose Y."/>
            <person name="Shimura Y."/>
            <person name="Fujisawa T."/>
            <person name="Nakamura Y."/>
            <person name="Kawachi M."/>
        </authorList>
    </citation>
    <scope>NUCLEOTIDE SEQUENCE [LARGE SCALE GENOMIC DNA]</scope>
    <source>
        <strain evidence="1 2">NIES-4072</strain>
    </source>
</reference>
<dbReference type="AlphaFoldDB" id="A0A2R5FML0"/>
<evidence type="ECO:0000313" key="2">
    <source>
        <dbReference type="Proteomes" id="UP000245124"/>
    </source>
</evidence>
<keyword evidence="2" id="KW-1185">Reference proteome</keyword>